<evidence type="ECO:0000259" key="7">
    <source>
        <dbReference type="Pfam" id="PF21981"/>
    </source>
</evidence>
<dbReference type="Gene3D" id="1.10.10.10">
    <property type="entry name" value="Winged helix-like DNA-binding domain superfamily/Winged helix DNA-binding domain"/>
    <property type="match status" value="2"/>
</dbReference>
<comment type="subcellular location">
    <subcellularLocation>
        <location evidence="1 5">Cytoplasm</location>
    </subcellularLocation>
</comment>
<dbReference type="RefSeq" id="WP_138837448.1">
    <property type="nucleotide sequence ID" value="NZ_VCNI01000002.1"/>
</dbReference>
<evidence type="ECO:0000259" key="6">
    <source>
        <dbReference type="Pfam" id="PF02631"/>
    </source>
</evidence>
<comment type="function">
    <text evidence="5">Modulates RecA activity.</text>
</comment>
<gene>
    <name evidence="5" type="primary">recX</name>
    <name evidence="8" type="ORF">FGG15_14450</name>
</gene>
<evidence type="ECO:0000256" key="2">
    <source>
        <dbReference type="ARBA" id="ARBA00009695"/>
    </source>
</evidence>
<accession>A0ABY2WLI5</accession>
<feature type="domain" description="RecX second three-helical" evidence="6">
    <location>
        <begin position="62"/>
        <end position="103"/>
    </location>
</feature>
<evidence type="ECO:0000256" key="3">
    <source>
        <dbReference type="ARBA" id="ARBA00018111"/>
    </source>
</evidence>
<dbReference type="EMBL" id="VCNI01000002">
    <property type="protein sequence ID" value="TMU55372.1"/>
    <property type="molecule type" value="Genomic_DNA"/>
</dbReference>
<dbReference type="HAMAP" id="MF_01114">
    <property type="entry name" value="RecX"/>
    <property type="match status" value="1"/>
</dbReference>
<evidence type="ECO:0000256" key="4">
    <source>
        <dbReference type="ARBA" id="ARBA00022490"/>
    </source>
</evidence>
<evidence type="ECO:0000256" key="5">
    <source>
        <dbReference type="HAMAP-Rule" id="MF_01114"/>
    </source>
</evidence>
<comment type="similarity">
    <text evidence="2 5">Belongs to the RecX family.</text>
</comment>
<dbReference type="Pfam" id="PF02631">
    <property type="entry name" value="RecX_HTH2"/>
    <property type="match status" value="1"/>
</dbReference>
<organism evidence="8 9">
    <name type="scientific">Flagellimonas algicola</name>
    <dbReference type="NCBI Taxonomy" id="2583815"/>
    <lineage>
        <taxon>Bacteria</taxon>
        <taxon>Pseudomonadati</taxon>
        <taxon>Bacteroidota</taxon>
        <taxon>Flavobacteriia</taxon>
        <taxon>Flavobacteriales</taxon>
        <taxon>Flavobacteriaceae</taxon>
        <taxon>Flagellimonas</taxon>
    </lineage>
</organism>
<proteinExistence type="inferred from homology"/>
<dbReference type="PANTHER" id="PTHR33602">
    <property type="entry name" value="REGULATORY PROTEIN RECX FAMILY PROTEIN"/>
    <property type="match status" value="1"/>
</dbReference>
<dbReference type="InterPro" id="IPR053925">
    <property type="entry name" value="RecX_HTH_3rd"/>
</dbReference>
<dbReference type="Proteomes" id="UP000751614">
    <property type="component" value="Unassembled WGS sequence"/>
</dbReference>
<reference evidence="8 9" key="1">
    <citation type="submission" date="2019-05" db="EMBL/GenBank/DDBJ databases">
        <title>Flagellimonas sp. AsT0115, sp. nov., isolated from a marine red algae, Asparagopsis taxiformis.</title>
        <authorList>
            <person name="Kim J."/>
            <person name="Jeong S.E."/>
            <person name="Jeon C.O."/>
        </authorList>
    </citation>
    <scope>NUCLEOTIDE SEQUENCE [LARGE SCALE GENOMIC DNA]</scope>
    <source>
        <strain evidence="8 9">AsT0115</strain>
    </source>
</reference>
<dbReference type="Pfam" id="PF21981">
    <property type="entry name" value="RecX_HTH3"/>
    <property type="match status" value="1"/>
</dbReference>
<name>A0ABY2WLI5_9FLAO</name>
<protein>
    <recommendedName>
        <fullName evidence="3 5">Regulatory protein RecX</fullName>
    </recommendedName>
</protein>
<keyword evidence="9" id="KW-1185">Reference proteome</keyword>
<sequence length="163" mass="19602">MPVPNPAHKHISVQEALRKMEHYCAYQDRCHKEVVDKLKGMRMIPQAIDTIMAHLIQENYLNEERFAQSFARGKFNIKKWGKNRIVNELKTRQISRFNIKSALKEINEEDYRDTLDELAKKRWEQLQEPNIQKKKKKTADYLLYRGWESHLVYEKLMELVNQD</sequence>
<dbReference type="InterPro" id="IPR053924">
    <property type="entry name" value="RecX_HTH_2nd"/>
</dbReference>
<dbReference type="InterPro" id="IPR036388">
    <property type="entry name" value="WH-like_DNA-bd_sf"/>
</dbReference>
<evidence type="ECO:0000256" key="1">
    <source>
        <dbReference type="ARBA" id="ARBA00004496"/>
    </source>
</evidence>
<evidence type="ECO:0000313" key="8">
    <source>
        <dbReference type="EMBL" id="TMU55372.1"/>
    </source>
</evidence>
<keyword evidence="4 5" id="KW-0963">Cytoplasm</keyword>
<feature type="domain" description="RecX third three-helical" evidence="7">
    <location>
        <begin position="110"/>
        <end position="154"/>
    </location>
</feature>
<dbReference type="InterPro" id="IPR003783">
    <property type="entry name" value="Regulatory_RecX"/>
</dbReference>
<evidence type="ECO:0000313" key="9">
    <source>
        <dbReference type="Proteomes" id="UP000751614"/>
    </source>
</evidence>
<dbReference type="PANTHER" id="PTHR33602:SF1">
    <property type="entry name" value="REGULATORY PROTEIN RECX FAMILY PROTEIN"/>
    <property type="match status" value="1"/>
</dbReference>
<comment type="caution">
    <text evidence="8">The sequence shown here is derived from an EMBL/GenBank/DDBJ whole genome shotgun (WGS) entry which is preliminary data.</text>
</comment>